<dbReference type="Gene3D" id="1.10.390.10">
    <property type="entry name" value="Neutral Protease Domain 2"/>
    <property type="match status" value="1"/>
</dbReference>
<keyword evidence="5" id="KW-0336">GPI-anchor</keyword>
<evidence type="ECO:0000259" key="25">
    <source>
        <dbReference type="Pfam" id="PF17900"/>
    </source>
</evidence>
<evidence type="ECO:0000256" key="19">
    <source>
        <dbReference type="PIRSR" id="PIRSR634016-3"/>
    </source>
</evidence>
<dbReference type="AlphaFoldDB" id="A0A9R0EZT5"/>
<dbReference type="Gene3D" id="1.25.50.20">
    <property type="match status" value="1"/>
</dbReference>
<keyword evidence="16" id="KW-0449">Lipoprotein</keyword>
<feature type="binding site" evidence="19">
    <location>
        <position position="348"/>
    </location>
    <ligand>
        <name>Zn(2+)</name>
        <dbReference type="ChEBI" id="CHEBI:29105"/>
        <note>catalytic</note>
    </ligand>
</feature>
<feature type="domain" description="Peptidase M1 membrane alanine aminopeptidase" evidence="23">
    <location>
        <begin position="273"/>
        <end position="497"/>
    </location>
</feature>
<keyword evidence="10 19" id="KW-0862">Zinc</keyword>
<evidence type="ECO:0000256" key="17">
    <source>
        <dbReference type="PIRSR" id="PIRSR634016-1"/>
    </source>
</evidence>
<dbReference type="Pfam" id="PF01433">
    <property type="entry name" value="Peptidase_M1"/>
    <property type="match status" value="1"/>
</dbReference>
<name>A0A9R0EZT5_SPOFR</name>
<evidence type="ECO:0000256" key="7">
    <source>
        <dbReference type="ARBA" id="ARBA00022692"/>
    </source>
</evidence>
<dbReference type="InterPro" id="IPR050344">
    <property type="entry name" value="Peptidase_M1_aminopeptidases"/>
</dbReference>
<evidence type="ECO:0000256" key="3">
    <source>
        <dbReference type="ARBA" id="ARBA00010136"/>
    </source>
</evidence>
<evidence type="ECO:0000256" key="4">
    <source>
        <dbReference type="ARBA" id="ARBA00022475"/>
    </source>
</evidence>
<dbReference type="InterPro" id="IPR045357">
    <property type="entry name" value="Aminopeptidase_N-like_N"/>
</dbReference>
<evidence type="ECO:0000256" key="8">
    <source>
        <dbReference type="ARBA" id="ARBA00022723"/>
    </source>
</evidence>
<evidence type="ECO:0000256" key="13">
    <source>
        <dbReference type="ARBA" id="ARBA00023136"/>
    </source>
</evidence>
<evidence type="ECO:0000256" key="2">
    <source>
        <dbReference type="ARBA" id="ARBA00004609"/>
    </source>
</evidence>
<dbReference type="GO" id="GO:0043171">
    <property type="term" value="P:peptide catabolic process"/>
    <property type="evidence" value="ECO:0007669"/>
    <property type="project" value="TreeGrafter"/>
</dbReference>
<dbReference type="PANTHER" id="PTHR11533:SF253">
    <property type="entry name" value="AMINOPEPTIDASE-RELATED"/>
    <property type="match status" value="1"/>
</dbReference>
<dbReference type="GO" id="GO:0098552">
    <property type="term" value="C:side of membrane"/>
    <property type="evidence" value="ECO:0007669"/>
    <property type="project" value="UniProtKB-KW"/>
</dbReference>
<evidence type="ECO:0000256" key="16">
    <source>
        <dbReference type="ARBA" id="ARBA00023288"/>
    </source>
</evidence>
<evidence type="ECO:0000256" key="12">
    <source>
        <dbReference type="ARBA" id="ARBA00023049"/>
    </source>
</evidence>
<feature type="signal peptide" evidence="22">
    <location>
        <begin position="1"/>
        <end position="19"/>
    </location>
</feature>
<keyword evidence="11" id="KW-1133">Transmembrane helix</keyword>
<keyword evidence="6 21" id="KW-0645">Protease</keyword>
<dbReference type="FunFam" id="1.25.50.20:FF:000001">
    <property type="entry name" value="Aminopeptidase"/>
    <property type="match status" value="1"/>
</dbReference>
<dbReference type="GO" id="GO:0042277">
    <property type="term" value="F:peptide binding"/>
    <property type="evidence" value="ECO:0007669"/>
    <property type="project" value="TreeGrafter"/>
</dbReference>
<dbReference type="FunFam" id="1.10.390.10:FF:000016">
    <property type="entry name" value="Glutamyl aminopeptidase"/>
    <property type="match status" value="1"/>
</dbReference>
<evidence type="ECO:0000256" key="20">
    <source>
        <dbReference type="PIRSR" id="PIRSR634016-4"/>
    </source>
</evidence>
<dbReference type="GO" id="GO:0008270">
    <property type="term" value="F:zinc ion binding"/>
    <property type="evidence" value="ECO:0007669"/>
    <property type="project" value="UniProtKB-UniRule"/>
</dbReference>
<dbReference type="InterPro" id="IPR034016">
    <property type="entry name" value="M1_APN-typ"/>
</dbReference>
<dbReference type="RefSeq" id="XP_050554062.1">
    <property type="nucleotide sequence ID" value="XM_050698105.1"/>
</dbReference>
<dbReference type="InterPro" id="IPR014782">
    <property type="entry name" value="Peptidase_M1_dom"/>
</dbReference>
<dbReference type="InterPro" id="IPR024571">
    <property type="entry name" value="ERAP1-like_C_dom"/>
</dbReference>
<keyword evidence="12 21" id="KW-0482">Metalloprotease</keyword>
<dbReference type="Pfam" id="PF17900">
    <property type="entry name" value="Peptidase_M1_N"/>
    <property type="match status" value="1"/>
</dbReference>
<evidence type="ECO:0000256" key="11">
    <source>
        <dbReference type="ARBA" id="ARBA00022989"/>
    </source>
</evidence>
<evidence type="ECO:0000256" key="1">
    <source>
        <dbReference type="ARBA" id="ARBA00004167"/>
    </source>
</evidence>
<sequence>MRWLHTVAVACLLHAAVPAEYLLPGDVVPSHYHLKYAFDIDPATNFSYFGVVDISLNVKKATSKIVLHANDILIADPIIRSGDTPSHKVTGYKVNDTYSLMTITLDQELQQDENYTLTIPFYGNIKHGLDGAYISTYVDQMTKKKEYLITTQFEAISARKAFPCFDEPMYKATYSIVIGHHKDYTAISNMPLENSVSENALEDHWPWSQIEKKFKKPKSDFVWDSYEKSVAMSTYLLAFVVSKFSFVQSPSDLSNTKFRIWARPDALDQTAYASTTGPKALTYFEQWFNLSYPLPKQDMIAIPDFASGAMENWGLITYREKDLLYDEKQSSFLNKERVATVIAHELAHQWFGNLVTMKWWSDLWLNEGFATFAATVAVNHVEPTWNADKSSAVNDMLLILNLDSLESSHPVSVPIDDPKRISEIFDDISYQKGSTLIRMMTMFLGDEVFRKAINNYLRKYSYDNAEQDDLWRELTAVSKKYGVLPGNVTVKDIMDTWTTQTGYPILTVTRDYEDKSLTVSQRRYLSLAARSTSLTSWWVPLSVVCEPETRGAPPALRWLAANQGLTSLHRFEHGAERDQWLLFNHDMIAPYRVNYDPRNWQLLSNALKSNDYTRVPLLGRVQLLSDAFALAWTNHLDYSTALNLASYLQHETEYLPLYTGLRGLMQIENVLKRSPDYGAFQKFVRKLIGEIYERSGGLATKKIINGHDLNSVKMQATISSWACRMKVPGCEENAIQLYKQWMDTEKPDENNPIPLDLRRTVYCVGVSRGAVAEWRWALAREQRANVAAARSALLAALTCSKDVWILAQYLEWTVTEGSGVRKQDVLPVIVNIIRSPVGYYVAKDFIYTRVDEIYNTFKGQYRRMGEMIKTLLQQFTTQRELDEFLEWREKNAQYLVDSKLAVNQAIENAQVNINWITKNRKNVVDKLREFSTALKRNRTHTNLNMPSAAISCNVQISTALISLYLHFMRN</sequence>
<evidence type="ECO:0000313" key="26">
    <source>
        <dbReference type="Proteomes" id="UP000829999"/>
    </source>
</evidence>
<gene>
    <name evidence="27 28 29" type="primary">LOC118270340</name>
</gene>
<feature type="site" description="Transition state stabilizer" evidence="20">
    <location>
        <position position="430"/>
    </location>
</feature>
<keyword evidence="21 27" id="KW-0031">Aminopeptidase</keyword>
<dbReference type="CDD" id="cd09601">
    <property type="entry name" value="M1_APN-Q_like"/>
    <property type="match status" value="1"/>
</dbReference>
<dbReference type="SUPFAM" id="SSF55486">
    <property type="entry name" value="Metalloproteases ('zincins'), catalytic domain"/>
    <property type="match status" value="1"/>
</dbReference>
<keyword evidence="7" id="KW-0812">Transmembrane</keyword>
<feature type="binding site" evidence="18">
    <location>
        <position position="154"/>
    </location>
    <ligand>
        <name>substrate</name>
    </ligand>
</feature>
<dbReference type="RefSeq" id="XP_050554061.1">
    <property type="nucleotide sequence ID" value="XM_050698104.1"/>
</dbReference>
<feature type="binding site" evidence="19">
    <location>
        <position position="367"/>
    </location>
    <ligand>
        <name>Zn(2+)</name>
        <dbReference type="ChEBI" id="CHEBI:29105"/>
        <note>catalytic</note>
    </ligand>
</feature>
<dbReference type="SUPFAM" id="SSF63737">
    <property type="entry name" value="Leukotriene A4 hydrolase N-terminal domain"/>
    <property type="match status" value="1"/>
</dbReference>
<keyword evidence="8 19" id="KW-0479">Metal-binding</keyword>
<dbReference type="Proteomes" id="UP000829999">
    <property type="component" value="Chromosome 13"/>
</dbReference>
<evidence type="ECO:0000313" key="27">
    <source>
        <dbReference type="RefSeq" id="XP_050554060.1"/>
    </source>
</evidence>
<dbReference type="PRINTS" id="PR00756">
    <property type="entry name" value="ALADIPTASE"/>
</dbReference>
<keyword evidence="26" id="KW-1185">Reference proteome</keyword>
<dbReference type="GO" id="GO:0005615">
    <property type="term" value="C:extracellular space"/>
    <property type="evidence" value="ECO:0007669"/>
    <property type="project" value="TreeGrafter"/>
</dbReference>
<feature type="chain" id="PRO_5044700842" description="Aminopeptidase" evidence="22">
    <location>
        <begin position="20"/>
        <end position="970"/>
    </location>
</feature>
<evidence type="ECO:0000256" key="21">
    <source>
        <dbReference type="RuleBase" id="RU364040"/>
    </source>
</evidence>
<feature type="binding site" evidence="18">
    <location>
        <position position="862"/>
    </location>
    <ligand>
        <name>substrate</name>
    </ligand>
</feature>
<feature type="binding site" evidence="18">
    <location>
        <begin position="308"/>
        <end position="312"/>
    </location>
    <ligand>
        <name>substrate</name>
    </ligand>
</feature>
<evidence type="ECO:0000256" key="18">
    <source>
        <dbReference type="PIRSR" id="PIRSR634016-2"/>
    </source>
</evidence>
<dbReference type="InterPro" id="IPR042097">
    <property type="entry name" value="Aminopeptidase_N-like_N_sf"/>
</dbReference>
<keyword evidence="22" id="KW-0732">Signal</keyword>
<comment type="cofactor">
    <cofactor evidence="19 21">
        <name>Zn(2+)</name>
        <dbReference type="ChEBI" id="CHEBI:29105"/>
    </cofactor>
    <text evidence="19 21">Binds 1 zinc ion per subunit.</text>
</comment>
<dbReference type="InterPro" id="IPR001930">
    <property type="entry name" value="Peptidase_M1"/>
</dbReference>
<feature type="active site" description="Proton acceptor" evidence="17">
    <location>
        <position position="345"/>
    </location>
</feature>
<dbReference type="PANTHER" id="PTHR11533">
    <property type="entry name" value="PROTEASE M1 ZINC METALLOPROTEASE"/>
    <property type="match status" value="1"/>
</dbReference>
<evidence type="ECO:0000256" key="22">
    <source>
        <dbReference type="SAM" id="SignalP"/>
    </source>
</evidence>
<dbReference type="GO" id="GO:0005886">
    <property type="term" value="C:plasma membrane"/>
    <property type="evidence" value="ECO:0007669"/>
    <property type="project" value="UniProtKB-SubCell"/>
</dbReference>
<evidence type="ECO:0000256" key="14">
    <source>
        <dbReference type="ARBA" id="ARBA00023157"/>
    </source>
</evidence>
<protein>
    <recommendedName>
        <fullName evidence="21">Aminopeptidase</fullName>
        <ecNumber evidence="21">3.4.11.-</ecNumber>
    </recommendedName>
</protein>
<comment type="subcellular location">
    <subcellularLocation>
        <location evidence="2">Cell membrane</location>
        <topology evidence="2">Lipid-anchor</topology>
        <topology evidence="2">GPI-anchor</topology>
    </subcellularLocation>
    <subcellularLocation>
        <location evidence="1">Membrane</location>
        <topology evidence="1">Single-pass membrane protein</topology>
    </subcellularLocation>
</comment>
<comment type="similarity">
    <text evidence="3 21">Belongs to the peptidase M1 family.</text>
</comment>
<evidence type="ECO:0000256" key="5">
    <source>
        <dbReference type="ARBA" id="ARBA00022622"/>
    </source>
</evidence>
<evidence type="ECO:0000259" key="23">
    <source>
        <dbReference type="Pfam" id="PF01433"/>
    </source>
</evidence>
<dbReference type="Pfam" id="PF11838">
    <property type="entry name" value="ERAP1_C"/>
    <property type="match status" value="1"/>
</dbReference>
<reference evidence="27 28" key="1">
    <citation type="submission" date="2025-04" db="UniProtKB">
        <authorList>
            <consortium name="RefSeq"/>
        </authorList>
    </citation>
    <scope>IDENTIFICATION</scope>
    <source>
        <tissue evidence="27 28">Whole larval tissue</tissue>
    </source>
</reference>
<dbReference type="InterPro" id="IPR027268">
    <property type="entry name" value="Peptidase_M4/M1_CTD_sf"/>
</dbReference>
<dbReference type="GO" id="GO:0005737">
    <property type="term" value="C:cytoplasm"/>
    <property type="evidence" value="ECO:0007669"/>
    <property type="project" value="TreeGrafter"/>
</dbReference>
<evidence type="ECO:0000256" key="9">
    <source>
        <dbReference type="ARBA" id="ARBA00022801"/>
    </source>
</evidence>
<dbReference type="OrthoDB" id="510539at2759"/>
<dbReference type="EC" id="3.4.11.-" evidence="21"/>
<evidence type="ECO:0000256" key="10">
    <source>
        <dbReference type="ARBA" id="ARBA00022833"/>
    </source>
</evidence>
<dbReference type="Gene3D" id="2.60.40.1910">
    <property type="match status" value="1"/>
</dbReference>
<proteinExistence type="inferred from homology"/>
<evidence type="ECO:0000259" key="24">
    <source>
        <dbReference type="Pfam" id="PF11838"/>
    </source>
</evidence>
<dbReference type="GeneID" id="118270340"/>
<organism evidence="26 27">
    <name type="scientific">Spodoptera frugiperda</name>
    <name type="common">Fall armyworm</name>
    <dbReference type="NCBI Taxonomy" id="7108"/>
    <lineage>
        <taxon>Eukaryota</taxon>
        <taxon>Metazoa</taxon>
        <taxon>Ecdysozoa</taxon>
        <taxon>Arthropoda</taxon>
        <taxon>Hexapoda</taxon>
        <taxon>Insecta</taxon>
        <taxon>Pterygota</taxon>
        <taxon>Neoptera</taxon>
        <taxon>Endopterygota</taxon>
        <taxon>Lepidoptera</taxon>
        <taxon>Glossata</taxon>
        <taxon>Ditrysia</taxon>
        <taxon>Noctuoidea</taxon>
        <taxon>Noctuidae</taxon>
        <taxon>Amphipyrinae</taxon>
        <taxon>Spodoptera</taxon>
    </lineage>
</organism>
<evidence type="ECO:0000256" key="6">
    <source>
        <dbReference type="ARBA" id="ARBA00022670"/>
    </source>
</evidence>
<keyword evidence="4" id="KW-1003">Cell membrane</keyword>
<keyword evidence="9 21" id="KW-0378">Hydrolase</keyword>
<keyword evidence="13" id="KW-0472">Membrane</keyword>
<keyword evidence="14" id="KW-1015">Disulfide bond</keyword>
<dbReference type="Gene3D" id="2.60.40.1730">
    <property type="entry name" value="tricorn interacting facor f3 domain"/>
    <property type="match status" value="1"/>
</dbReference>
<keyword evidence="15" id="KW-0325">Glycoprotein</keyword>
<feature type="domain" description="ERAP1-like C-terminal" evidence="24">
    <location>
        <begin position="580"/>
        <end position="910"/>
    </location>
</feature>
<dbReference type="RefSeq" id="XP_050554060.1">
    <property type="nucleotide sequence ID" value="XM_050698103.1"/>
</dbReference>
<evidence type="ECO:0000313" key="28">
    <source>
        <dbReference type="RefSeq" id="XP_050554061.1"/>
    </source>
</evidence>
<accession>A0A9R0EZT5</accession>
<feature type="domain" description="Aminopeptidase N-like N-terminal" evidence="25">
    <location>
        <begin position="28"/>
        <end position="215"/>
    </location>
</feature>
<dbReference type="GO" id="GO:0070006">
    <property type="term" value="F:metalloaminopeptidase activity"/>
    <property type="evidence" value="ECO:0007669"/>
    <property type="project" value="TreeGrafter"/>
</dbReference>
<evidence type="ECO:0000313" key="29">
    <source>
        <dbReference type="RefSeq" id="XP_050554062.1"/>
    </source>
</evidence>
<feature type="binding site" evidence="19">
    <location>
        <position position="344"/>
    </location>
    <ligand>
        <name>Zn(2+)</name>
        <dbReference type="ChEBI" id="CHEBI:29105"/>
        <note>catalytic</note>
    </ligand>
</feature>
<evidence type="ECO:0000256" key="15">
    <source>
        <dbReference type="ARBA" id="ARBA00023180"/>
    </source>
</evidence>
<dbReference type="GO" id="GO:0006508">
    <property type="term" value="P:proteolysis"/>
    <property type="evidence" value="ECO:0007669"/>
    <property type="project" value="UniProtKB-KW"/>
</dbReference>